<dbReference type="GO" id="GO:0006897">
    <property type="term" value="P:endocytosis"/>
    <property type="evidence" value="ECO:0007669"/>
    <property type="project" value="InterPro"/>
</dbReference>
<dbReference type="InterPro" id="IPR011417">
    <property type="entry name" value="ANTH_dom"/>
</dbReference>
<evidence type="ECO:0000259" key="1">
    <source>
        <dbReference type="Pfam" id="PF07651"/>
    </source>
</evidence>
<dbReference type="PANTHER" id="PTHR10407:SF15">
    <property type="entry name" value="HUNTINGTIN INTERACTING PROTEIN 1"/>
    <property type="match status" value="1"/>
</dbReference>
<dbReference type="SUPFAM" id="SSF48464">
    <property type="entry name" value="ENTH/VHS domain"/>
    <property type="match status" value="1"/>
</dbReference>
<dbReference type="GO" id="GO:0030864">
    <property type="term" value="C:cortical actin cytoskeleton"/>
    <property type="evidence" value="ECO:0007669"/>
    <property type="project" value="TreeGrafter"/>
</dbReference>
<feature type="domain" description="AP180 N-terminal homology (ANTH)" evidence="1">
    <location>
        <begin position="11"/>
        <end position="44"/>
    </location>
</feature>
<dbReference type="PANTHER" id="PTHR10407">
    <property type="entry name" value="HUNTINGTIN INTERACTING PROTEIN 1"/>
    <property type="match status" value="1"/>
</dbReference>
<dbReference type="AlphaFoldDB" id="A0A914S6Y7"/>
<accession>A0A914S6Y7</accession>
<dbReference type="GO" id="GO:0007015">
    <property type="term" value="P:actin filament organization"/>
    <property type="evidence" value="ECO:0007669"/>
    <property type="project" value="TreeGrafter"/>
</dbReference>
<sequence length="123" mass="13863">MFFHRGNFQIIAVHKALNKNEVPLKQKHVRVLIVGTHKEKSSSNATIPGSLQLTDTQLNTMVNADVNQSFELSIEMLDQMDDLLNLQTTEFVITGRLQAKARCVLVWAIRTFPIRLASIAFVS</sequence>
<dbReference type="InterPro" id="IPR030224">
    <property type="entry name" value="Sla2_fam"/>
</dbReference>
<dbReference type="GO" id="GO:0048268">
    <property type="term" value="P:clathrin coat assembly"/>
    <property type="evidence" value="ECO:0007669"/>
    <property type="project" value="TreeGrafter"/>
</dbReference>
<organism evidence="2 3">
    <name type="scientific">Parascaris equorum</name>
    <name type="common">Equine roundworm</name>
    <dbReference type="NCBI Taxonomy" id="6256"/>
    <lineage>
        <taxon>Eukaryota</taxon>
        <taxon>Metazoa</taxon>
        <taxon>Ecdysozoa</taxon>
        <taxon>Nematoda</taxon>
        <taxon>Chromadorea</taxon>
        <taxon>Rhabditida</taxon>
        <taxon>Spirurina</taxon>
        <taxon>Ascaridomorpha</taxon>
        <taxon>Ascaridoidea</taxon>
        <taxon>Ascarididae</taxon>
        <taxon>Parascaris</taxon>
    </lineage>
</organism>
<evidence type="ECO:0000313" key="2">
    <source>
        <dbReference type="Proteomes" id="UP000887564"/>
    </source>
</evidence>
<dbReference type="InterPro" id="IPR008942">
    <property type="entry name" value="ENTH_VHS"/>
</dbReference>
<dbReference type="Proteomes" id="UP000887564">
    <property type="component" value="Unplaced"/>
</dbReference>
<dbReference type="GO" id="GO:0043325">
    <property type="term" value="F:phosphatidylinositol-3,4-bisphosphate binding"/>
    <property type="evidence" value="ECO:0007669"/>
    <property type="project" value="TreeGrafter"/>
</dbReference>
<keyword evidence="2" id="KW-1185">Reference proteome</keyword>
<dbReference type="WBParaSite" id="PEQ_0001449301-mRNA-1">
    <property type="protein sequence ID" value="PEQ_0001449301-mRNA-1"/>
    <property type="gene ID" value="PEQ_0001449301"/>
</dbReference>
<protein>
    <submittedName>
        <fullName evidence="3">AP180 N-terminal homology (ANTH) domain-containing protein</fullName>
    </submittedName>
</protein>
<evidence type="ECO:0000313" key="3">
    <source>
        <dbReference type="WBParaSite" id="PEQ_0001449301-mRNA-1"/>
    </source>
</evidence>
<dbReference type="GO" id="GO:0030136">
    <property type="term" value="C:clathrin-coated vesicle"/>
    <property type="evidence" value="ECO:0007669"/>
    <property type="project" value="TreeGrafter"/>
</dbReference>
<dbReference type="Pfam" id="PF07651">
    <property type="entry name" value="ANTH"/>
    <property type="match status" value="1"/>
</dbReference>
<dbReference type="GO" id="GO:0035615">
    <property type="term" value="F:clathrin adaptor activity"/>
    <property type="evidence" value="ECO:0007669"/>
    <property type="project" value="TreeGrafter"/>
</dbReference>
<proteinExistence type="predicted"/>
<name>A0A914S6Y7_PAREQ</name>
<reference evidence="3" key="1">
    <citation type="submission" date="2022-11" db="UniProtKB">
        <authorList>
            <consortium name="WormBaseParasite"/>
        </authorList>
    </citation>
    <scope>IDENTIFICATION</scope>
</reference>
<dbReference type="GO" id="GO:0080025">
    <property type="term" value="F:phosphatidylinositol-3,5-bisphosphate binding"/>
    <property type="evidence" value="ECO:0007669"/>
    <property type="project" value="TreeGrafter"/>
</dbReference>
<dbReference type="GO" id="GO:0032051">
    <property type="term" value="F:clathrin light chain binding"/>
    <property type="evidence" value="ECO:0007669"/>
    <property type="project" value="TreeGrafter"/>
</dbReference>
<dbReference type="GO" id="GO:0051015">
    <property type="term" value="F:actin filament binding"/>
    <property type="evidence" value="ECO:0007669"/>
    <property type="project" value="TreeGrafter"/>
</dbReference>